<accession>A0A382JCR3</accession>
<dbReference type="PANTHER" id="PTHR30160">
    <property type="entry name" value="TETRAACYLDISACCHARIDE 4'-KINASE-RELATED"/>
    <property type="match status" value="1"/>
</dbReference>
<feature type="non-terminal residue" evidence="1">
    <location>
        <position position="217"/>
    </location>
</feature>
<feature type="non-terminal residue" evidence="1">
    <location>
        <position position="1"/>
    </location>
</feature>
<gene>
    <name evidence="1" type="ORF">METZ01_LOCUS262928</name>
</gene>
<dbReference type="Gene3D" id="3.40.50.2000">
    <property type="entry name" value="Glycogen Phosphorylase B"/>
    <property type="match status" value="1"/>
</dbReference>
<dbReference type="EMBL" id="UINC01073577">
    <property type="protein sequence ID" value="SVC10074.1"/>
    <property type="molecule type" value="Genomic_DNA"/>
</dbReference>
<dbReference type="AlphaFoldDB" id="A0A382JCR3"/>
<organism evidence="1">
    <name type="scientific">marine metagenome</name>
    <dbReference type="NCBI Taxonomy" id="408172"/>
    <lineage>
        <taxon>unclassified sequences</taxon>
        <taxon>metagenomes</taxon>
        <taxon>ecological metagenomes</taxon>
    </lineage>
</organism>
<name>A0A382JCR3_9ZZZZ</name>
<proteinExistence type="predicted"/>
<protein>
    <recommendedName>
        <fullName evidence="2">Glycosyltransferase family 9 protein</fullName>
    </recommendedName>
</protein>
<reference evidence="1" key="1">
    <citation type="submission" date="2018-05" db="EMBL/GenBank/DDBJ databases">
        <authorList>
            <person name="Lanie J.A."/>
            <person name="Ng W.-L."/>
            <person name="Kazmierczak K.M."/>
            <person name="Andrzejewski T.M."/>
            <person name="Davidsen T.M."/>
            <person name="Wayne K.J."/>
            <person name="Tettelin H."/>
            <person name="Glass J.I."/>
            <person name="Rusch D."/>
            <person name="Podicherti R."/>
            <person name="Tsui H.-C.T."/>
            <person name="Winkler M.E."/>
        </authorList>
    </citation>
    <scope>NUCLEOTIDE SEQUENCE</scope>
</reference>
<dbReference type="GO" id="GO:0009244">
    <property type="term" value="P:lipopolysaccharide core region biosynthetic process"/>
    <property type="evidence" value="ECO:0007669"/>
    <property type="project" value="TreeGrafter"/>
</dbReference>
<evidence type="ECO:0000313" key="1">
    <source>
        <dbReference type="EMBL" id="SVC10074.1"/>
    </source>
</evidence>
<evidence type="ECO:0008006" key="2">
    <source>
        <dbReference type="Google" id="ProtNLM"/>
    </source>
</evidence>
<dbReference type="GO" id="GO:0008713">
    <property type="term" value="F:ADP-heptose-lipopolysaccharide heptosyltransferase activity"/>
    <property type="evidence" value="ECO:0007669"/>
    <property type="project" value="TreeGrafter"/>
</dbReference>
<dbReference type="SUPFAM" id="SSF53756">
    <property type="entry name" value="UDP-Glycosyltransferase/glycogen phosphorylase"/>
    <property type="match status" value="1"/>
</dbReference>
<sequence>MIPVALKRWLGMPHSCENPKSIFIGLIGGVGDLVSAAPSVVALKKKYPSAKISFGVGDGIFFNTIKNDPNIDHFETPFFYNTWKKRARRKMYRHKYKEHDLVFLLDNGTLDWWQPKKHLIDIYAEKCGVTLEQRRPIFYLNENDFREADKKILDLGISEQDKLLVLSPETRSKKKMKEWPYERFLPLIQKIRYNYNFKIVTMVSKDNPNEYNGTIPL</sequence>
<dbReference type="GO" id="GO:0005829">
    <property type="term" value="C:cytosol"/>
    <property type="evidence" value="ECO:0007669"/>
    <property type="project" value="TreeGrafter"/>
</dbReference>
<dbReference type="InterPro" id="IPR051199">
    <property type="entry name" value="LPS_LOS_Heptosyltrfase"/>
</dbReference>